<feature type="compositionally biased region" description="Polar residues" evidence="1">
    <location>
        <begin position="1469"/>
        <end position="1490"/>
    </location>
</feature>
<evidence type="ECO:0000313" key="2">
    <source>
        <dbReference type="EMBL" id="KAK9773313.1"/>
    </source>
</evidence>
<dbReference type="PANTHER" id="PTHR32387:SF0">
    <property type="entry name" value="PROTEIN NO VEIN"/>
    <property type="match status" value="1"/>
</dbReference>
<dbReference type="InterPro" id="IPR052957">
    <property type="entry name" value="Auxin_embryo_med"/>
</dbReference>
<proteinExistence type="predicted"/>
<feature type="region of interest" description="Disordered" evidence="1">
    <location>
        <begin position="1426"/>
        <end position="1452"/>
    </location>
</feature>
<dbReference type="EMBL" id="JARVKM010000052">
    <property type="protein sequence ID" value="KAK9773313.1"/>
    <property type="molecule type" value="Genomic_DNA"/>
</dbReference>
<feature type="region of interest" description="Disordered" evidence="1">
    <location>
        <begin position="1467"/>
        <end position="1508"/>
    </location>
</feature>
<sequence>MPLPVSSQPACPEEAKKLVEDITEEHGYMADEELDSLDEKMRKRILDVMFKKDRMSGKSVITLAKNLYSINTRFVFELLQNTDDNNYSVATASGAEPYAHFKVLAEKVVLECNEDGFTEENLIAICDVGRSSKIGAQGYIGEKGIGFKSVFMAAYKVHIQSGHFSFSFTHRRGGSGMGMISPVWEDPDTSLLSGITRITLFLHDTGSAMEIQNQHQQIVQQFREIQDTHLLFLRKIRRIQISFAYNSDHTTTTFEVANSSQGSRITLRKSVEDDPAMETHYHVSRHTAYHLPESENRVNSESTETPSASSAPAETILAFPLNKDSIPIIRTQQIFAFLPIRDMGFKFMIQSDFVTQANRQDIVTTSPRNLGLINHIAITFANAMEELCQDTTLQFQWMKYLPQGDDFPWDSYWKSVVANMKEKVAAKKLMRPRSGDSLKRIDQVGRFTDDAVDDNGEPLLEDISPEIYLSKGYDSSTIDLHLRGWGLQKLNMKQFLDRAEADLTRTTSRLKSPQSSQSWHSKTAAVLDRPFQMSAEHHQNRIRAFGLIPIQHGKWISAQQSNAPLVFPTVWGAKIPKSLDLNIIDERASANSERRRLFESLGARALPVADVRQMILEKYPSVVNRTQSFGTATSENEISLSHLAFLYLTHDVAGRKPNEYRYIRLLTQESLLVAPQSQDMYIRDDHKYGMNKLLKDLPGFSVAFLSSYYLENPPRPCQGPEPKISWQRWLQTSLNVLSRPKLVANGTLTDLFRHIIEHDSNNIPGLLQYYWKDIGKELKQSEAMVDELRRIVLTTKGYRAQLGETFLPLPELKARASEYLGEANTDEFPFLELSNTLEPEDLSKWNFLHDTFGVGKQDNVEFYLDILSVLADQYPHPDSEMSKKVYMLYETIYRKSRESLDPIVRQDLQEVVLSYFQGDYAEDDPSDGLILVPDRDFRAWLWTQPSQCRWDAPPTVATLEPAAYLFGKAFTDSAIDRPALEQFLKITLRIGNCSSTDMISELRYHAALSKEGKLLASRSDGHYSAQAARGVYRYLQKLSSSLETSQKQELVNAFKCTPLIFAAKSWHAIEDCLWSSATEIEGKVILNVLYPDLESFFVDVLGVKTLTLQMAYDKLENLGKSNVALVSEIKSTWNAFNSLLSQAGSEPDPGPLLKERVFPVKYPNGHIGLCSGASPFAIIDRKQHGSLFSGKAMILDYTFEEVHQLQATIKWAGLNTRYTSVAAKEVSAIVGRTKTAVSNPDCNLKSKAHGLCRIGVHFNTPRARNSPKSLYQVLKNVETFETDGIATELHLRQGDSTVTVRTSQSNLHIEASRDILRVFIPRDRKQQQLCYSQTLPRRLYNWLMEQDGPGVPTTESIACVSVIMQTLTVSYDNIEAILENSGITELGFPDEYEAVLGSTAQANGRSPNASQDSHALFVALQGPLTSNIDDESSSGRETYVEGTHTPNSCSKAISSCSASTAPAVEDASSLRSSASPNHQSLFSQVHQSQRPRGPFVPFPDDSRSSSPAHAVKIVGNPELSTKEEDPTSDYTAFLSKVIKIARSSSLPHQSTLRTASLRRSVNRLDGQQDPDQIISFNASNKSERDRMIGAAGELYVFELLSKMQTVLPGFRTINWMSNIRNYVKQHPDYSNMIAWKGRETADIVYWDVTGTLTKELIELAYLDESLWAESRPMYYIEVKTTTGPRETPFYMSKGQFKRMQATSNVDPRVSIAVYVIFRVSDIGSDSADLAIYVDPECMRQNCELEFTTETYSVTPRLGGSNAPKDPEKAPNAATRLSWKAGSASGIGNSLIPSTNSVRSETPPGTANTPFCPTNMKESSFSPAVNSFQNILFQEPYARWSAEELRLTDYGGIRRFGTAPQSNASAGKYGLSGATPASSLFGSSSISSLMAPSSTSTSKLTFFGPKASGNSLSGDAPTKTASQGSFGRTPLFGSTTSKDAAGSTRVQTSQASSSSTRTGLFGARIYDGPPASESTGGVFGSSVHPTGTTAPEPRTGALFSFGGTGSSSDTNNSPPAARARDNSNAGEKGTDKRL</sequence>
<organism evidence="2 3">
    <name type="scientific">Seiridium cardinale</name>
    <dbReference type="NCBI Taxonomy" id="138064"/>
    <lineage>
        <taxon>Eukaryota</taxon>
        <taxon>Fungi</taxon>
        <taxon>Dikarya</taxon>
        <taxon>Ascomycota</taxon>
        <taxon>Pezizomycotina</taxon>
        <taxon>Sordariomycetes</taxon>
        <taxon>Xylariomycetidae</taxon>
        <taxon>Amphisphaeriales</taxon>
        <taxon>Sporocadaceae</taxon>
        <taxon>Seiridium</taxon>
    </lineage>
</organism>
<dbReference type="NCBIfam" id="NF047352">
    <property type="entry name" value="P_loop_sacsin"/>
    <property type="match status" value="1"/>
</dbReference>
<evidence type="ECO:0000256" key="1">
    <source>
        <dbReference type="SAM" id="MobiDB-lite"/>
    </source>
</evidence>
<dbReference type="PANTHER" id="PTHR32387">
    <property type="entry name" value="WU:FJ29H11"/>
    <property type="match status" value="1"/>
</dbReference>
<evidence type="ECO:0000313" key="3">
    <source>
        <dbReference type="Proteomes" id="UP001465668"/>
    </source>
</evidence>
<feature type="region of interest" description="Disordered" evidence="1">
    <location>
        <begin position="288"/>
        <end position="311"/>
    </location>
</feature>
<protein>
    <recommendedName>
        <fullName evidence="4">Protein NO VEIN C-terminal domain-containing protein</fullName>
    </recommendedName>
</protein>
<evidence type="ECO:0008006" key="4">
    <source>
        <dbReference type="Google" id="ProtNLM"/>
    </source>
</evidence>
<dbReference type="Gene3D" id="3.30.565.10">
    <property type="entry name" value="Histidine kinase-like ATPase, C-terminal domain"/>
    <property type="match status" value="1"/>
</dbReference>
<dbReference type="SUPFAM" id="SSF55874">
    <property type="entry name" value="ATPase domain of HSP90 chaperone/DNA topoisomerase II/histidine kinase"/>
    <property type="match status" value="1"/>
</dbReference>
<keyword evidence="3" id="KW-1185">Reference proteome</keyword>
<accession>A0ABR2XHN3</accession>
<dbReference type="Proteomes" id="UP001465668">
    <property type="component" value="Unassembled WGS sequence"/>
</dbReference>
<feature type="compositionally biased region" description="Polar residues" evidence="1">
    <location>
        <begin position="1907"/>
        <end position="1937"/>
    </location>
</feature>
<gene>
    <name evidence="2" type="ORF">SCAR479_10042</name>
</gene>
<comment type="caution">
    <text evidence="2">The sequence shown here is derived from an EMBL/GenBank/DDBJ whole genome shotgun (WGS) entry which is preliminary data.</text>
</comment>
<feature type="compositionally biased region" description="Low complexity" evidence="1">
    <location>
        <begin position="1942"/>
        <end position="1957"/>
    </location>
</feature>
<reference evidence="2 3" key="1">
    <citation type="submission" date="2024-02" db="EMBL/GenBank/DDBJ databases">
        <title>First draft genome assembly of two strains of Seiridium cardinale.</title>
        <authorList>
            <person name="Emiliani G."/>
            <person name="Scali E."/>
        </authorList>
    </citation>
    <scope>NUCLEOTIDE SEQUENCE [LARGE SCALE GENOMIC DNA]</scope>
    <source>
        <strain evidence="2 3">BM-138-000479</strain>
    </source>
</reference>
<dbReference type="InterPro" id="IPR036890">
    <property type="entry name" value="HATPase_C_sf"/>
</dbReference>
<feature type="compositionally biased region" description="Low complexity" evidence="1">
    <location>
        <begin position="300"/>
        <end position="311"/>
    </location>
</feature>
<name>A0ABR2XHN3_9PEZI</name>
<feature type="region of interest" description="Disordered" evidence="1">
    <location>
        <begin position="1906"/>
        <end position="2033"/>
    </location>
</feature>